<evidence type="ECO:0000313" key="2">
    <source>
        <dbReference type="Proteomes" id="UP000198618"/>
    </source>
</evidence>
<sequence length="122" mass="14100">MQTLQFHSKWEKTIAEKDRQSIEEVFKNTCIEAEDTIEFTLLSQAVNHKGELLLITLIHNTTNQNFTLNNQTIGYKTDEQNIIKHSFTYPTLTIPPKTSTPWTFIFPQEVPGTSRVLSIFVE</sequence>
<dbReference type="InterPro" id="IPR030910">
    <property type="entry name" value="SLAP_dom"/>
</dbReference>
<protein>
    <submittedName>
        <fullName evidence="1">SLAP domain-containing protein</fullName>
    </submittedName>
</protein>
<dbReference type="Proteomes" id="UP000198618">
    <property type="component" value="Unassembled WGS sequence"/>
</dbReference>
<reference evidence="1 2" key="1">
    <citation type="submission" date="2016-10" db="EMBL/GenBank/DDBJ databases">
        <authorList>
            <person name="de Groot N.N."/>
        </authorList>
    </citation>
    <scope>NUCLEOTIDE SEQUENCE [LARGE SCALE GENOMIC DNA]</scope>
    <source>
        <strain evidence="1 2">IBRC-M 10780</strain>
    </source>
</reference>
<dbReference type="STRING" id="930131.SAMN05216389_106143"/>
<keyword evidence="2" id="KW-1185">Reference proteome</keyword>
<name>A0A1I0CCD8_9BACI</name>
<dbReference type="EMBL" id="FOHE01000006">
    <property type="protein sequence ID" value="SET16939.1"/>
    <property type="molecule type" value="Genomic_DNA"/>
</dbReference>
<organism evidence="1 2">
    <name type="scientific">Oceanobacillus limi</name>
    <dbReference type="NCBI Taxonomy" id="930131"/>
    <lineage>
        <taxon>Bacteria</taxon>
        <taxon>Bacillati</taxon>
        <taxon>Bacillota</taxon>
        <taxon>Bacilli</taxon>
        <taxon>Bacillales</taxon>
        <taxon>Bacillaceae</taxon>
        <taxon>Oceanobacillus</taxon>
    </lineage>
</organism>
<dbReference type="AlphaFoldDB" id="A0A1I0CCD8"/>
<dbReference type="RefSeq" id="WP_170840722.1">
    <property type="nucleotide sequence ID" value="NZ_FOHE01000006.1"/>
</dbReference>
<dbReference type="NCBIfam" id="TIGR04398">
    <property type="entry name" value="SLAP_DUP"/>
    <property type="match status" value="1"/>
</dbReference>
<evidence type="ECO:0000313" key="1">
    <source>
        <dbReference type="EMBL" id="SET16939.1"/>
    </source>
</evidence>
<accession>A0A1I0CCD8</accession>
<gene>
    <name evidence="1" type="ORF">SAMN05216389_106143</name>
</gene>
<proteinExistence type="predicted"/>